<dbReference type="GO" id="GO:0043952">
    <property type="term" value="P:protein transport by the Sec complex"/>
    <property type="evidence" value="ECO:0007669"/>
    <property type="project" value="UniProtKB-UniRule"/>
</dbReference>
<evidence type="ECO:0000256" key="9">
    <source>
        <dbReference type="HAMAP-Rule" id="MF_01463"/>
    </source>
</evidence>
<evidence type="ECO:0000256" key="3">
    <source>
        <dbReference type="ARBA" id="ARBA00022475"/>
    </source>
</evidence>
<keyword evidence="6 9" id="KW-1133">Transmembrane helix</keyword>
<evidence type="ECO:0000256" key="2">
    <source>
        <dbReference type="ARBA" id="ARBA00022448"/>
    </source>
</evidence>
<gene>
    <name evidence="9 13" type="primary">secD</name>
    <name evidence="13" type="ORF">GBA63_09740</name>
</gene>
<dbReference type="InterPro" id="IPR022813">
    <property type="entry name" value="SecD/SecF_arch_bac"/>
</dbReference>
<dbReference type="Gene3D" id="1.20.1640.10">
    <property type="entry name" value="Multidrug efflux transporter AcrB transmembrane domain"/>
    <property type="match status" value="1"/>
</dbReference>
<keyword evidence="7 9" id="KW-0811">Translocation</keyword>
<dbReference type="Proteomes" id="UP000501452">
    <property type="component" value="Chromosome"/>
</dbReference>
<evidence type="ECO:0000313" key="14">
    <source>
        <dbReference type="Proteomes" id="UP000501452"/>
    </source>
</evidence>
<dbReference type="InterPro" id="IPR054384">
    <property type="entry name" value="SecDF_P1_head"/>
</dbReference>
<keyword evidence="3 9" id="KW-1003">Cell membrane</keyword>
<dbReference type="InterPro" id="IPR048634">
    <property type="entry name" value="SecD_SecF_C"/>
</dbReference>
<organism evidence="13 14">
    <name type="scientific">Rubrobacter tropicus</name>
    <dbReference type="NCBI Taxonomy" id="2653851"/>
    <lineage>
        <taxon>Bacteria</taxon>
        <taxon>Bacillati</taxon>
        <taxon>Actinomycetota</taxon>
        <taxon>Rubrobacteria</taxon>
        <taxon>Rubrobacterales</taxon>
        <taxon>Rubrobacteraceae</taxon>
        <taxon>Rubrobacter</taxon>
    </lineage>
</organism>
<comment type="similarity">
    <text evidence="9">Belongs to the SecD/SecF family. SecD subfamily.</text>
</comment>
<proteinExistence type="inferred from homology"/>
<dbReference type="Pfam" id="PF21760">
    <property type="entry name" value="SecD_1st"/>
    <property type="match status" value="1"/>
</dbReference>
<keyword evidence="2 9" id="KW-0813">Transport</keyword>
<feature type="transmembrane region" description="Helical" evidence="9">
    <location>
        <begin position="409"/>
        <end position="431"/>
    </location>
</feature>
<dbReference type="GO" id="GO:0065002">
    <property type="term" value="P:intracellular protein transmembrane transport"/>
    <property type="evidence" value="ECO:0007669"/>
    <property type="project" value="UniProtKB-UniRule"/>
</dbReference>
<dbReference type="GO" id="GO:0006605">
    <property type="term" value="P:protein targeting"/>
    <property type="evidence" value="ECO:0007669"/>
    <property type="project" value="UniProtKB-UniRule"/>
</dbReference>
<protein>
    <recommendedName>
        <fullName evidence="9">Protein translocase subunit SecD</fullName>
    </recommendedName>
</protein>
<dbReference type="InterPro" id="IPR005791">
    <property type="entry name" value="SecD"/>
</dbReference>
<evidence type="ECO:0000256" key="6">
    <source>
        <dbReference type="ARBA" id="ARBA00022989"/>
    </source>
</evidence>
<feature type="transmembrane region" description="Helical" evidence="9">
    <location>
        <begin position="340"/>
        <end position="360"/>
    </location>
</feature>
<reference evidence="13 14" key="1">
    <citation type="submission" date="2019-10" db="EMBL/GenBank/DDBJ databases">
        <title>Rubrobacter sp nov SCSIO 52090 isolated from a deep-sea sediment in the South China Sea.</title>
        <authorList>
            <person name="Chen R.W."/>
        </authorList>
    </citation>
    <scope>NUCLEOTIDE SEQUENCE [LARGE SCALE GENOMIC DNA]</scope>
    <source>
        <strain evidence="13 14">SCSIO 52909</strain>
    </source>
</reference>
<dbReference type="AlphaFoldDB" id="A0A6G8Q8U4"/>
<dbReference type="RefSeq" id="WP_207957180.1">
    <property type="nucleotide sequence ID" value="NZ_CP045119.1"/>
</dbReference>
<comment type="subcellular location">
    <subcellularLocation>
        <location evidence="1 9">Cell membrane</location>
        <topology evidence="1 9">Multi-pass membrane protein</topology>
    </subcellularLocation>
</comment>
<evidence type="ECO:0000256" key="4">
    <source>
        <dbReference type="ARBA" id="ARBA00022692"/>
    </source>
</evidence>
<dbReference type="Gene3D" id="3.30.1360.200">
    <property type="match status" value="1"/>
</dbReference>
<evidence type="ECO:0000259" key="12">
    <source>
        <dbReference type="Pfam" id="PF22599"/>
    </source>
</evidence>
<accession>A0A6G8Q8U4</accession>
<dbReference type="Gene3D" id="3.30.70.3400">
    <property type="match status" value="1"/>
</dbReference>
<evidence type="ECO:0000256" key="1">
    <source>
        <dbReference type="ARBA" id="ARBA00004651"/>
    </source>
</evidence>
<keyword evidence="8 9" id="KW-0472">Membrane</keyword>
<dbReference type="PRINTS" id="PR00702">
    <property type="entry name" value="ACRIFLAVINRP"/>
</dbReference>
<dbReference type="NCBIfam" id="TIGR00916">
    <property type="entry name" value="2A0604s01"/>
    <property type="match status" value="1"/>
</dbReference>
<feature type="domain" description="Protein translocase subunit SecDF P1" evidence="11">
    <location>
        <begin position="64"/>
        <end position="121"/>
    </location>
</feature>
<dbReference type="InterPro" id="IPR001036">
    <property type="entry name" value="Acrflvin-R"/>
</dbReference>
<dbReference type="GO" id="GO:0015450">
    <property type="term" value="F:protein-transporting ATPase activity"/>
    <property type="evidence" value="ECO:0007669"/>
    <property type="project" value="InterPro"/>
</dbReference>
<feature type="transmembrane region" description="Helical" evidence="9">
    <location>
        <begin position="437"/>
        <end position="461"/>
    </location>
</feature>
<evidence type="ECO:0000256" key="8">
    <source>
        <dbReference type="ARBA" id="ARBA00023136"/>
    </source>
</evidence>
<dbReference type="PANTHER" id="PTHR30081">
    <property type="entry name" value="PROTEIN-EXPORT MEMBRANE PROTEIN SEC"/>
    <property type="match status" value="1"/>
</dbReference>
<keyword evidence="5 9" id="KW-0653">Protein transport</keyword>
<comment type="function">
    <text evidence="9">Part of the Sec protein translocase complex. Interacts with the SecYEG preprotein conducting channel. SecDF uses the proton motive force (PMF) to complete protein translocation after the ATP-dependent function of SecA.</text>
</comment>
<dbReference type="EMBL" id="CP045119">
    <property type="protein sequence ID" value="QIN82896.1"/>
    <property type="molecule type" value="Genomic_DNA"/>
</dbReference>
<dbReference type="FunFam" id="1.20.1640.10:FF:000004">
    <property type="entry name" value="Protein translocase subunit SecD"/>
    <property type="match status" value="1"/>
</dbReference>
<evidence type="ECO:0000259" key="11">
    <source>
        <dbReference type="Pfam" id="PF21760"/>
    </source>
</evidence>
<evidence type="ECO:0000256" key="5">
    <source>
        <dbReference type="ARBA" id="ARBA00022927"/>
    </source>
</evidence>
<dbReference type="PANTHER" id="PTHR30081:SF1">
    <property type="entry name" value="PROTEIN TRANSLOCASE SUBUNIT SECD"/>
    <property type="match status" value="1"/>
</dbReference>
<dbReference type="KEGG" id="rub:GBA63_09740"/>
<feature type="domain" description="Protein export membrane protein SecD/SecF C-terminal" evidence="10">
    <location>
        <begin position="293"/>
        <end position="463"/>
    </location>
</feature>
<feature type="transmembrane region" description="Helical" evidence="9">
    <location>
        <begin position="314"/>
        <end position="333"/>
    </location>
</feature>
<dbReference type="SUPFAM" id="SSF82866">
    <property type="entry name" value="Multidrug efflux transporter AcrB transmembrane domain"/>
    <property type="match status" value="1"/>
</dbReference>
<dbReference type="InterPro" id="IPR055344">
    <property type="entry name" value="SecD_SecF_C_bact"/>
</dbReference>
<feature type="domain" description="SecDF P1 head subdomain" evidence="12">
    <location>
        <begin position="175"/>
        <end position="292"/>
    </location>
</feature>
<dbReference type="NCBIfam" id="TIGR01129">
    <property type="entry name" value="secD"/>
    <property type="match status" value="1"/>
</dbReference>
<name>A0A6G8Q8U4_9ACTN</name>
<feature type="transmembrane region" description="Helical" evidence="9">
    <location>
        <begin position="7"/>
        <end position="26"/>
    </location>
</feature>
<keyword evidence="14" id="KW-1185">Reference proteome</keyword>
<sequence length="492" mass="52245">MGSTRNNIIVLGLVVVLIGVAAYLIFLRQPVTQATQLGLDLQGGVSAQLEGSQTGGGNVSREEMEQASDLIRQRIDRLGVAEPDVRVQGQDQIVVQIPGVENPDEVIDIIGRTAQLGFYQVLAFEQNPNTPSDEIDAVQNELEEDLRDDDAFRRGETKILFEESPAFQGSGTDVTGYVVREQPDLTGEELRQNGANVEFDPTSNNRIVTLQLTNEGGNRMADLTQEIINEAAVSGEPGLMAIALDQDVQSAPEVQAVLSDQISITNDSLPGGLPEDEARQLETVLNTGALPVNMEIISQTEVGPTLGLSSLRSGLTASLVGFALVLVLLVVIYRALGLVAALALLIYAFLMWGIIVAVPVTMTLPGIAGIVLSIGVAADANVVIFERIKEEVKRGRTPRAAIQAGYDRGFRAILDGNITTLITAFILFALSSGSVRGFAVLLVIGVILSMFTAVVVTRALLGLLSGRGVHLSPGMMGVSKSSVSAERPAGVR</sequence>
<comment type="subunit">
    <text evidence="9">Forms a complex with SecF. Part of the essential Sec protein translocation apparatus which comprises SecA, SecYEG and auxiliary proteins SecDF. Other proteins may also be involved.</text>
</comment>
<dbReference type="Pfam" id="PF22599">
    <property type="entry name" value="SecDF_P1_head"/>
    <property type="match status" value="1"/>
</dbReference>
<keyword evidence="4 9" id="KW-0812">Transmembrane</keyword>
<dbReference type="GO" id="GO:0005886">
    <property type="term" value="C:plasma membrane"/>
    <property type="evidence" value="ECO:0007669"/>
    <property type="project" value="UniProtKB-SubCell"/>
</dbReference>
<evidence type="ECO:0000259" key="10">
    <source>
        <dbReference type="Pfam" id="PF02355"/>
    </source>
</evidence>
<feature type="transmembrane region" description="Helical" evidence="9">
    <location>
        <begin position="366"/>
        <end position="388"/>
    </location>
</feature>
<evidence type="ECO:0000313" key="13">
    <source>
        <dbReference type="EMBL" id="QIN82896.1"/>
    </source>
</evidence>
<dbReference type="HAMAP" id="MF_01463_B">
    <property type="entry name" value="SecD_B"/>
    <property type="match status" value="1"/>
</dbReference>
<evidence type="ECO:0000256" key="7">
    <source>
        <dbReference type="ARBA" id="ARBA00023010"/>
    </source>
</evidence>
<dbReference type="InterPro" id="IPR048631">
    <property type="entry name" value="SecD_1st"/>
</dbReference>
<dbReference type="Pfam" id="PF02355">
    <property type="entry name" value="SecD_SecF_C"/>
    <property type="match status" value="1"/>
</dbReference>